<dbReference type="GeneID" id="66933918"/>
<feature type="compositionally biased region" description="Basic and acidic residues" evidence="6">
    <location>
        <begin position="324"/>
        <end position="335"/>
    </location>
</feature>
<dbReference type="InterPro" id="IPR049326">
    <property type="entry name" value="Rhodopsin_dom_fungi"/>
</dbReference>
<feature type="transmembrane region" description="Helical" evidence="7">
    <location>
        <begin position="129"/>
        <end position="150"/>
    </location>
</feature>
<feature type="region of interest" description="Disordered" evidence="6">
    <location>
        <begin position="234"/>
        <end position="256"/>
    </location>
</feature>
<protein>
    <recommendedName>
        <fullName evidence="8">Rhodopsin domain-containing protein</fullName>
    </recommendedName>
</protein>
<sequence length="394" mass="43911">MAYEIGLSTPTVPNRGFTLWIWSVVLVIVAGFFVLGRFAIRFHNRLIGTDDWVIFASLIASVLLTVTECSAVHYGYGKHLKNIALDDRVKALKWFYGAQIVYKVVITVNKISFLCLYLRIFIQPVFRRVCYGGIAFLSAWGLAYILVTIFQCTPVAAFWDKTITRKSCVNSKAQWLSYAVINIVCDVAILTLPIYPVSKLHLARGKKFALAAMFGLGTFVCITSIIRTTTLAESANHTRKDPTSRSWPPKATKHTDNVGGPIPATIWSVIEANAGIICACLPVYHQPLKWCLPRLFGSQHSAHPSVSRSRGRGRKTPGSNQPPQDRKDMAWHELHGSGGSYSNNVSTQRFEMFDVEGGKTQTNEIMRMTDVSVSYQDDQRSDASSKPIRGRAED</sequence>
<comment type="subcellular location">
    <subcellularLocation>
        <location evidence="1">Membrane</location>
        <topology evidence="1">Multi-pass membrane protein</topology>
    </subcellularLocation>
</comment>
<keyword evidence="10" id="KW-1185">Reference proteome</keyword>
<dbReference type="InterPro" id="IPR052337">
    <property type="entry name" value="SAT4-like"/>
</dbReference>
<evidence type="ECO:0000313" key="9">
    <source>
        <dbReference type="EMBL" id="GIK01895.1"/>
    </source>
</evidence>
<dbReference type="GO" id="GO:0016020">
    <property type="term" value="C:membrane"/>
    <property type="evidence" value="ECO:0007669"/>
    <property type="project" value="UniProtKB-SubCell"/>
</dbReference>
<keyword evidence="4 7" id="KW-0472">Membrane</keyword>
<feature type="region of interest" description="Disordered" evidence="6">
    <location>
        <begin position="301"/>
        <end position="343"/>
    </location>
</feature>
<evidence type="ECO:0000256" key="1">
    <source>
        <dbReference type="ARBA" id="ARBA00004141"/>
    </source>
</evidence>
<dbReference type="EMBL" id="BOPL01000003">
    <property type="protein sequence ID" value="GIK01895.1"/>
    <property type="molecule type" value="Genomic_DNA"/>
</dbReference>
<feature type="transmembrane region" description="Helical" evidence="7">
    <location>
        <begin position="20"/>
        <end position="40"/>
    </location>
</feature>
<evidence type="ECO:0000256" key="4">
    <source>
        <dbReference type="ARBA" id="ARBA00023136"/>
    </source>
</evidence>
<keyword evidence="2 7" id="KW-0812">Transmembrane</keyword>
<reference evidence="9 10" key="1">
    <citation type="submission" date="2021-02" db="EMBL/GenBank/DDBJ databases">
        <title>Pan-genome distribution and transcriptional activeness of fungal secondary metabolism genes in Aspergillus section Fumigati.</title>
        <authorList>
            <person name="Takahashi H."/>
            <person name="Umemura M."/>
            <person name="Ninomiya A."/>
            <person name="Kusuya Y."/>
            <person name="Urayama S."/>
            <person name="Shimizu M."/>
            <person name="Watanabe A."/>
            <person name="Kamei K."/>
            <person name="Yaguchi T."/>
            <person name="Hagiwara D."/>
        </authorList>
    </citation>
    <scope>NUCLEOTIDE SEQUENCE [LARGE SCALE GENOMIC DNA]</scope>
    <source>
        <strain evidence="9 10">IFM 47045</strain>
    </source>
</reference>
<evidence type="ECO:0000259" key="8">
    <source>
        <dbReference type="Pfam" id="PF20684"/>
    </source>
</evidence>
<evidence type="ECO:0000313" key="10">
    <source>
        <dbReference type="Proteomes" id="UP000710440"/>
    </source>
</evidence>
<keyword evidence="3 7" id="KW-1133">Transmembrane helix</keyword>
<feature type="transmembrane region" description="Helical" evidence="7">
    <location>
        <begin position="208"/>
        <end position="226"/>
    </location>
</feature>
<dbReference type="OrthoDB" id="444631at2759"/>
<proteinExistence type="inferred from homology"/>
<dbReference type="AlphaFoldDB" id="A0A9P3BS89"/>
<evidence type="ECO:0000256" key="3">
    <source>
        <dbReference type="ARBA" id="ARBA00022989"/>
    </source>
</evidence>
<dbReference type="RefSeq" id="XP_043125081.1">
    <property type="nucleotide sequence ID" value="XM_043269146.1"/>
</dbReference>
<feature type="transmembrane region" description="Helical" evidence="7">
    <location>
        <begin position="52"/>
        <end position="74"/>
    </location>
</feature>
<evidence type="ECO:0000256" key="5">
    <source>
        <dbReference type="ARBA" id="ARBA00038359"/>
    </source>
</evidence>
<evidence type="ECO:0000256" key="2">
    <source>
        <dbReference type="ARBA" id="ARBA00022692"/>
    </source>
</evidence>
<feature type="region of interest" description="Disordered" evidence="6">
    <location>
        <begin position="361"/>
        <end position="394"/>
    </location>
</feature>
<comment type="similarity">
    <text evidence="5">Belongs to the SAT4 family.</text>
</comment>
<gene>
    <name evidence="9" type="ORF">Aspvir_005936</name>
</gene>
<organism evidence="9 10">
    <name type="scientific">Aspergillus viridinutans</name>
    <dbReference type="NCBI Taxonomy" id="75553"/>
    <lineage>
        <taxon>Eukaryota</taxon>
        <taxon>Fungi</taxon>
        <taxon>Dikarya</taxon>
        <taxon>Ascomycota</taxon>
        <taxon>Pezizomycotina</taxon>
        <taxon>Eurotiomycetes</taxon>
        <taxon>Eurotiomycetidae</taxon>
        <taxon>Eurotiales</taxon>
        <taxon>Aspergillaceae</taxon>
        <taxon>Aspergillus</taxon>
        <taxon>Aspergillus subgen. Fumigati</taxon>
    </lineage>
</organism>
<feature type="transmembrane region" description="Helical" evidence="7">
    <location>
        <begin position="94"/>
        <end position="117"/>
    </location>
</feature>
<dbReference type="PANTHER" id="PTHR33048">
    <property type="entry name" value="PTH11-LIKE INTEGRAL MEMBRANE PROTEIN (AFU_ORTHOLOGUE AFUA_5G11245)"/>
    <property type="match status" value="1"/>
</dbReference>
<dbReference type="Proteomes" id="UP000710440">
    <property type="component" value="Unassembled WGS sequence"/>
</dbReference>
<dbReference type="PANTHER" id="PTHR33048:SF47">
    <property type="entry name" value="INTEGRAL MEMBRANE PROTEIN-RELATED"/>
    <property type="match status" value="1"/>
</dbReference>
<evidence type="ECO:0000256" key="7">
    <source>
        <dbReference type="SAM" id="Phobius"/>
    </source>
</evidence>
<dbReference type="Pfam" id="PF20684">
    <property type="entry name" value="Fung_rhodopsin"/>
    <property type="match status" value="1"/>
</dbReference>
<name>A0A9P3BS89_ASPVI</name>
<comment type="caution">
    <text evidence="9">The sequence shown here is derived from an EMBL/GenBank/DDBJ whole genome shotgun (WGS) entry which is preliminary data.</text>
</comment>
<accession>A0A9P3BS89</accession>
<feature type="transmembrane region" description="Helical" evidence="7">
    <location>
        <begin position="175"/>
        <end position="196"/>
    </location>
</feature>
<feature type="domain" description="Rhodopsin" evidence="8">
    <location>
        <begin position="37"/>
        <end position="289"/>
    </location>
</feature>
<evidence type="ECO:0000256" key="6">
    <source>
        <dbReference type="SAM" id="MobiDB-lite"/>
    </source>
</evidence>